<feature type="region of interest" description="Disordered" evidence="1">
    <location>
        <begin position="203"/>
        <end position="237"/>
    </location>
</feature>
<dbReference type="Pfam" id="PF13298">
    <property type="entry name" value="LigD_N"/>
    <property type="match status" value="1"/>
</dbReference>
<feature type="compositionally biased region" description="Low complexity" evidence="1">
    <location>
        <begin position="287"/>
        <end position="304"/>
    </location>
</feature>
<sequence length="442" mass="48901">MKRSHDAREDSPSISPQKPAEVKLSTLHAPVSPPRIRSSPQKSADQQPTLPPSSTSTVKSDQGPDLAAIEAGQAQVSDHLSIFSSRLRAAARSTDGQTPRLEIPDWADLYHRNQHANGRHFMIHQHDHPIAGPHYDLRLQFSGSSSVSWSVMYGLPGDPNSRRINRNATETRVHCLWNHLVETASAKTGSMIIWDTGEYEILPYHEEPSGPETDDSRSNASSDLSASGDQGSESEKLRQAFQNRKIRLRLHGTRLPPGYTVILRLAKAMDITNPIHTPKKRRRRNISSNAKSAPPPSTSSSGSSPERDGPVPQHSNQDVAPLDSSLQAHSDSEDGVDRQIRLNNAYPGSTNSIGSVHQRRWFISLDRVNSGFMDKLDPLSGRKQWVRKQDKKTGQLVGFGSFYVRGPEVERSVVTARSAKDVLEDEGVEGFAGRRGWRPVLE</sequence>
<feature type="region of interest" description="Disordered" evidence="1">
    <location>
        <begin position="1"/>
        <end position="63"/>
    </location>
</feature>
<evidence type="ECO:0000313" key="4">
    <source>
        <dbReference type="Proteomes" id="UP000234275"/>
    </source>
</evidence>
<comment type="caution">
    <text evidence="3">The sequence shown here is derived from an EMBL/GenBank/DDBJ whole genome shotgun (WGS) entry which is preliminary data.</text>
</comment>
<feature type="compositionally biased region" description="Basic and acidic residues" evidence="1">
    <location>
        <begin position="1"/>
        <end position="11"/>
    </location>
</feature>
<name>A0A2I2GNV8_9EURO</name>
<gene>
    <name evidence="3" type="ORF">P170DRAFT_373810</name>
</gene>
<evidence type="ECO:0000256" key="1">
    <source>
        <dbReference type="SAM" id="MobiDB-lite"/>
    </source>
</evidence>
<feature type="region of interest" description="Disordered" evidence="1">
    <location>
        <begin position="273"/>
        <end position="319"/>
    </location>
</feature>
<dbReference type="PANTHER" id="PTHR39465:SF1">
    <property type="entry name" value="DNA LIGASE D 3'-PHOSPHOESTERASE DOMAIN-CONTAINING PROTEIN"/>
    <property type="match status" value="1"/>
</dbReference>
<evidence type="ECO:0000313" key="3">
    <source>
        <dbReference type="EMBL" id="PLB54564.1"/>
    </source>
</evidence>
<dbReference type="AlphaFoldDB" id="A0A2I2GNV8"/>
<accession>A0A2I2GNV8</accession>
<keyword evidence="4" id="KW-1185">Reference proteome</keyword>
<dbReference type="GeneID" id="36552959"/>
<feature type="domain" description="DNA ligase D 3'-phosphoesterase" evidence="2">
    <location>
        <begin position="124"/>
        <end position="262"/>
    </location>
</feature>
<protein>
    <recommendedName>
        <fullName evidence="2">DNA ligase D 3'-phosphoesterase domain-containing protein</fullName>
    </recommendedName>
</protein>
<dbReference type="VEuPathDB" id="FungiDB:P170DRAFT_373810"/>
<proteinExistence type="predicted"/>
<dbReference type="OrthoDB" id="2588098at2759"/>
<dbReference type="PANTHER" id="PTHR39465">
    <property type="entry name" value="DNA LIGASE D, 3'-PHOSPHOESTERASE DOMAIN"/>
    <property type="match status" value="1"/>
</dbReference>
<dbReference type="InterPro" id="IPR014144">
    <property type="entry name" value="LigD_PE_domain"/>
</dbReference>
<evidence type="ECO:0000259" key="2">
    <source>
        <dbReference type="Pfam" id="PF13298"/>
    </source>
</evidence>
<reference evidence="3 4" key="1">
    <citation type="submission" date="2016-12" db="EMBL/GenBank/DDBJ databases">
        <title>The genomes of Aspergillus section Nigri reveals drivers in fungal speciation.</title>
        <authorList>
            <consortium name="DOE Joint Genome Institute"/>
            <person name="Vesth T.C."/>
            <person name="Nybo J."/>
            <person name="Theobald S."/>
            <person name="Brandl J."/>
            <person name="Frisvad J.C."/>
            <person name="Nielsen K.F."/>
            <person name="Lyhne E.K."/>
            <person name="Kogle M.E."/>
            <person name="Kuo A."/>
            <person name="Riley R."/>
            <person name="Clum A."/>
            <person name="Nolan M."/>
            <person name="Lipzen A."/>
            <person name="Salamov A."/>
            <person name="Henrissat B."/>
            <person name="Wiebenga A."/>
            <person name="De Vries R.P."/>
            <person name="Grigoriev I.V."/>
            <person name="Mortensen U.H."/>
            <person name="Andersen M.R."/>
            <person name="Baker S.E."/>
        </authorList>
    </citation>
    <scope>NUCLEOTIDE SEQUENCE [LARGE SCALE GENOMIC DNA]</scope>
    <source>
        <strain evidence="3 4">IBT 23096</strain>
    </source>
</reference>
<dbReference type="Proteomes" id="UP000234275">
    <property type="component" value="Unassembled WGS sequence"/>
</dbReference>
<feature type="compositionally biased region" description="Low complexity" evidence="1">
    <location>
        <begin position="218"/>
        <end position="229"/>
    </location>
</feature>
<dbReference type="RefSeq" id="XP_024709866.1">
    <property type="nucleotide sequence ID" value="XM_024845259.1"/>
</dbReference>
<organism evidence="3 4">
    <name type="scientific">Aspergillus steynii IBT 23096</name>
    <dbReference type="NCBI Taxonomy" id="1392250"/>
    <lineage>
        <taxon>Eukaryota</taxon>
        <taxon>Fungi</taxon>
        <taxon>Dikarya</taxon>
        <taxon>Ascomycota</taxon>
        <taxon>Pezizomycotina</taxon>
        <taxon>Eurotiomycetes</taxon>
        <taxon>Eurotiomycetidae</taxon>
        <taxon>Eurotiales</taxon>
        <taxon>Aspergillaceae</taxon>
        <taxon>Aspergillus</taxon>
        <taxon>Aspergillus subgen. Circumdati</taxon>
    </lineage>
</organism>
<feature type="compositionally biased region" description="Polar residues" evidence="1">
    <location>
        <begin position="38"/>
        <end position="60"/>
    </location>
</feature>
<dbReference type="EMBL" id="MSFO01000001">
    <property type="protein sequence ID" value="PLB54564.1"/>
    <property type="molecule type" value="Genomic_DNA"/>
</dbReference>